<dbReference type="Proteomes" id="UP000611762">
    <property type="component" value="Unassembled WGS sequence"/>
</dbReference>
<gene>
    <name evidence="1" type="ORF">H8698_07440</name>
</gene>
<keyword evidence="2" id="KW-1185">Reference proteome</keyword>
<sequence length="93" mass="10527">MKIGEKVCISVQALYNTYGENLSCCGIDNNSREGNYCDLYYGFGEIVCMDGEECIIDDIDNKNETVTLINECGEETTTFWLSFEEYGTAVFNR</sequence>
<proteinExistence type="predicted"/>
<organism evidence="1 2">
    <name type="scientific">Congzhengia minquanensis</name>
    <dbReference type="NCBI Taxonomy" id="2763657"/>
    <lineage>
        <taxon>Bacteria</taxon>
        <taxon>Bacillati</taxon>
        <taxon>Bacillota</taxon>
        <taxon>Clostridia</taxon>
        <taxon>Eubacteriales</taxon>
        <taxon>Oscillospiraceae</taxon>
        <taxon>Congzhengia</taxon>
    </lineage>
</organism>
<protein>
    <submittedName>
        <fullName evidence="1">Uncharacterized protein</fullName>
    </submittedName>
</protein>
<evidence type="ECO:0000313" key="2">
    <source>
        <dbReference type="Proteomes" id="UP000611762"/>
    </source>
</evidence>
<evidence type="ECO:0000313" key="1">
    <source>
        <dbReference type="EMBL" id="MBC8540808.1"/>
    </source>
</evidence>
<reference evidence="1" key="1">
    <citation type="submission" date="2020-08" db="EMBL/GenBank/DDBJ databases">
        <title>Genome public.</title>
        <authorList>
            <person name="Liu C."/>
            <person name="Sun Q."/>
        </authorList>
    </citation>
    <scope>NUCLEOTIDE SEQUENCE</scope>
    <source>
        <strain evidence="1">H8</strain>
    </source>
</reference>
<name>A0A926DMQ9_9FIRM</name>
<comment type="caution">
    <text evidence="1">The sequence shown here is derived from an EMBL/GenBank/DDBJ whole genome shotgun (WGS) entry which is preliminary data.</text>
</comment>
<dbReference type="RefSeq" id="WP_249311956.1">
    <property type="nucleotide sequence ID" value="NZ_JACRSU010000002.1"/>
</dbReference>
<dbReference type="AlphaFoldDB" id="A0A926DMQ9"/>
<dbReference type="EMBL" id="JACRSU010000002">
    <property type="protein sequence ID" value="MBC8540808.1"/>
    <property type="molecule type" value="Genomic_DNA"/>
</dbReference>
<accession>A0A926DMQ9</accession>